<accession>A0A177BAG5</accession>
<comment type="similarity">
    <text evidence="2">Belongs to the mitochondrion-specific ribosomal protein mL50 family.</text>
</comment>
<comment type="subcellular location">
    <subcellularLocation>
        <location evidence="1">Mitochondrion</location>
    </subcellularLocation>
</comment>
<evidence type="ECO:0000256" key="5">
    <source>
        <dbReference type="ARBA" id="ARBA00023274"/>
    </source>
</evidence>
<protein>
    <recommendedName>
        <fullName evidence="6">Large ribosomal subunit protein mL50</fullName>
    </recommendedName>
    <alternativeName>
        <fullName evidence="7">39S ribosomal protein L50, mitochondrial</fullName>
    </alternativeName>
</protein>
<comment type="caution">
    <text evidence="8">The sequence shown here is derived from an EMBL/GenBank/DDBJ whole genome shotgun (WGS) entry which is preliminary data.</text>
</comment>
<dbReference type="GO" id="GO:0005762">
    <property type="term" value="C:mitochondrial large ribosomal subunit"/>
    <property type="evidence" value="ECO:0007669"/>
    <property type="project" value="TreeGrafter"/>
</dbReference>
<evidence type="ECO:0000256" key="1">
    <source>
        <dbReference type="ARBA" id="ARBA00004173"/>
    </source>
</evidence>
<keyword evidence="9" id="KW-1185">Reference proteome</keyword>
<evidence type="ECO:0000313" key="9">
    <source>
        <dbReference type="Proteomes" id="UP000078046"/>
    </source>
</evidence>
<evidence type="ECO:0000256" key="6">
    <source>
        <dbReference type="ARBA" id="ARBA00035183"/>
    </source>
</evidence>
<reference evidence="8 9" key="1">
    <citation type="submission" date="2016-04" db="EMBL/GenBank/DDBJ databases">
        <title>The genome of Intoshia linei affirms orthonectids as highly simplified spiralians.</title>
        <authorList>
            <person name="Mikhailov K.V."/>
            <person name="Slusarev G.S."/>
            <person name="Nikitin M.A."/>
            <person name="Logacheva M.D."/>
            <person name="Penin A."/>
            <person name="Aleoshin V."/>
            <person name="Panchin Y.V."/>
        </authorList>
    </citation>
    <scope>NUCLEOTIDE SEQUENCE [LARGE SCALE GENOMIC DNA]</scope>
    <source>
        <strain evidence="8">Intl2013</strain>
        <tissue evidence="8">Whole animal</tissue>
    </source>
</reference>
<proteinExistence type="inferred from homology"/>
<dbReference type="Pfam" id="PF10501">
    <property type="entry name" value="Ribosomal_L50"/>
    <property type="match status" value="1"/>
</dbReference>
<dbReference type="PANTHER" id="PTHR31542:SF1">
    <property type="entry name" value="LARGE RIBOSOMAL SUBUNIT PROTEIN ML50"/>
    <property type="match status" value="1"/>
</dbReference>
<evidence type="ECO:0000256" key="2">
    <source>
        <dbReference type="ARBA" id="ARBA00008860"/>
    </source>
</evidence>
<evidence type="ECO:0000256" key="7">
    <source>
        <dbReference type="ARBA" id="ARBA00035398"/>
    </source>
</evidence>
<evidence type="ECO:0000256" key="4">
    <source>
        <dbReference type="ARBA" id="ARBA00023128"/>
    </source>
</evidence>
<name>A0A177BAG5_9BILA</name>
<keyword evidence="5" id="KW-0687">Ribonucleoprotein</keyword>
<keyword evidence="4" id="KW-0496">Mitochondrion</keyword>
<gene>
    <name evidence="8" type="ORF">A3Q56_00882</name>
</gene>
<evidence type="ECO:0000256" key="3">
    <source>
        <dbReference type="ARBA" id="ARBA00022980"/>
    </source>
</evidence>
<evidence type="ECO:0000313" key="8">
    <source>
        <dbReference type="EMBL" id="OAF71308.1"/>
    </source>
</evidence>
<sequence length="202" mass="23724">MLNMKKLNANFIRNFVWKTKKPEMVKKIETKETLIENINESEITRSIDQTQLYDPPSNVSDKCKEIIINLTDCDENNYKDYVFKDLKIKFKILNKMMMAFNKDIRNNDLILMDTTQRVINYFLEPTVQSDKLKQLASTTLPKNLSIEIDPVRFDPETDEFYGGITAFPGSNSIVKSIKYSRKYKSIKTTRVEPGYFNHYKGY</sequence>
<dbReference type="OrthoDB" id="9939609at2759"/>
<keyword evidence="3" id="KW-0689">Ribosomal protein</keyword>
<dbReference type="AlphaFoldDB" id="A0A177BAG5"/>
<dbReference type="PANTHER" id="PTHR31542">
    <property type="entry name" value="39A RIBOSOMAL PROTEIN L50, MITOCHONDRIAL"/>
    <property type="match status" value="1"/>
</dbReference>
<dbReference type="Proteomes" id="UP000078046">
    <property type="component" value="Unassembled WGS sequence"/>
</dbReference>
<dbReference type="EMBL" id="LWCA01000062">
    <property type="protein sequence ID" value="OAF71308.1"/>
    <property type="molecule type" value="Genomic_DNA"/>
</dbReference>
<dbReference type="InterPro" id="IPR018305">
    <property type="entry name" value="Ribosomal_m50"/>
</dbReference>
<organism evidence="8 9">
    <name type="scientific">Intoshia linei</name>
    <dbReference type="NCBI Taxonomy" id="1819745"/>
    <lineage>
        <taxon>Eukaryota</taxon>
        <taxon>Metazoa</taxon>
        <taxon>Spiralia</taxon>
        <taxon>Lophotrochozoa</taxon>
        <taxon>Mesozoa</taxon>
        <taxon>Orthonectida</taxon>
        <taxon>Rhopaluridae</taxon>
        <taxon>Intoshia</taxon>
    </lineage>
</organism>